<dbReference type="Proteomes" id="UP001341840">
    <property type="component" value="Unassembled WGS sequence"/>
</dbReference>
<proteinExistence type="predicted"/>
<accession>A0ABU6XAG1</accession>
<feature type="region of interest" description="Disordered" evidence="1">
    <location>
        <begin position="49"/>
        <end position="87"/>
    </location>
</feature>
<evidence type="ECO:0000256" key="1">
    <source>
        <dbReference type="SAM" id="MobiDB-lite"/>
    </source>
</evidence>
<reference evidence="2 3" key="1">
    <citation type="journal article" date="2023" name="Plants (Basel)">
        <title>Bridging the Gap: Combining Genomics and Transcriptomics Approaches to Understand Stylosanthes scabra, an Orphan Legume from the Brazilian Caatinga.</title>
        <authorList>
            <person name="Ferreira-Neto J.R.C."/>
            <person name="da Silva M.D."/>
            <person name="Binneck E."/>
            <person name="de Melo N.F."/>
            <person name="da Silva R.H."/>
            <person name="de Melo A.L.T.M."/>
            <person name="Pandolfi V."/>
            <person name="Bustamante F.O."/>
            <person name="Brasileiro-Vidal A.C."/>
            <person name="Benko-Iseppon A.M."/>
        </authorList>
    </citation>
    <scope>NUCLEOTIDE SEQUENCE [LARGE SCALE GENOMIC DNA]</scope>
    <source>
        <tissue evidence="2">Leaves</tissue>
    </source>
</reference>
<sequence>MSSPSQQAFLDGLHSPEFQQLIDDIMLEGGSGYRPDTCLMGRTVLEHARLPTPPVSPAPAEHPDEPAARGQARGAPRRRGCGTGGHM</sequence>
<keyword evidence="3" id="KW-1185">Reference proteome</keyword>
<name>A0ABU6XAG1_9FABA</name>
<evidence type="ECO:0000313" key="3">
    <source>
        <dbReference type="Proteomes" id="UP001341840"/>
    </source>
</evidence>
<protein>
    <submittedName>
        <fullName evidence="2">Uncharacterized protein</fullName>
    </submittedName>
</protein>
<organism evidence="2 3">
    <name type="scientific">Stylosanthes scabra</name>
    <dbReference type="NCBI Taxonomy" id="79078"/>
    <lineage>
        <taxon>Eukaryota</taxon>
        <taxon>Viridiplantae</taxon>
        <taxon>Streptophyta</taxon>
        <taxon>Embryophyta</taxon>
        <taxon>Tracheophyta</taxon>
        <taxon>Spermatophyta</taxon>
        <taxon>Magnoliopsida</taxon>
        <taxon>eudicotyledons</taxon>
        <taxon>Gunneridae</taxon>
        <taxon>Pentapetalae</taxon>
        <taxon>rosids</taxon>
        <taxon>fabids</taxon>
        <taxon>Fabales</taxon>
        <taxon>Fabaceae</taxon>
        <taxon>Papilionoideae</taxon>
        <taxon>50 kb inversion clade</taxon>
        <taxon>dalbergioids sensu lato</taxon>
        <taxon>Dalbergieae</taxon>
        <taxon>Pterocarpus clade</taxon>
        <taxon>Stylosanthes</taxon>
    </lineage>
</organism>
<comment type="caution">
    <text evidence="2">The sequence shown here is derived from an EMBL/GenBank/DDBJ whole genome shotgun (WGS) entry which is preliminary data.</text>
</comment>
<evidence type="ECO:0000313" key="2">
    <source>
        <dbReference type="EMBL" id="MED6193638.1"/>
    </source>
</evidence>
<dbReference type="EMBL" id="JASCZI010211519">
    <property type="protein sequence ID" value="MED6193638.1"/>
    <property type="molecule type" value="Genomic_DNA"/>
</dbReference>
<gene>
    <name evidence="2" type="ORF">PIB30_021469</name>
</gene>